<gene>
    <name evidence="9" type="ORF">Tci_057025</name>
</gene>
<accession>A0A6L2NHM6</accession>
<dbReference type="EMBL" id="BKCJ010009026">
    <property type="protein sequence ID" value="GEU85047.1"/>
    <property type="molecule type" value="Genomic_DNA"/>
</dbReference>
<dbReference type="GO" id="GO:0000981">
    <property type="term" value="F:DNA-binding transcription factor activity, RNA polymerase II-specific"/>
    <property type="evidence" value="ECO:0007669"/>
    <property type="project" value="TreeGrafter"/>
</dbReference>
<name>A0A6L2NHM6_TANCI</name>
<dbReference type="SMART" id="SM00432">
    <property type="entry name" value="MADS"/>
    <property type="match status" value="1"/>
</dbReference>
<evidence type="ECO:0000256" key="5">
    <source>
        <dbReference type="ARBA" id="ARBA00023242"/>
    </source>
</evidence>
<feature type="region of interest" description="Disordered" evidence="7">
    <location>
        <begin position="36"/>
        <end position="94"/>
    </location>
</feature>
<dbReference type="GO" id="GO:0046983">
    <property type="term" value="F:protein dimerization activity"/>
    <property type="evidence" value="ECO:0007669"/>
    <property type="project" value="InterPro"/>
</dbReference>
<feature type="non-terminal residue" evidence="9">
    <location>
        <position position="1"/>
    </location>
</feature>
<evidence type="ECO:0000256" key="6">
    <source>
        <dbReference type="SAM" id="Coils"/>
    </source>
</evidence>
<evidence type="ECO:0000259" key="8">
    <source>
        <dbReference type="PROSITE" id="PS50066"/>
    </source>
</evidence>
<keyword evidence="4" id="KW-0804">Transcription</keyword>
<proteinExistence type="predicted"/>
<dbReference type="Gene3D" id="3.40.1810.10">
    <property type="entry name" value="Transcription factor, MADS-box"/>
    <property type="match status" value="1"/>
</dbReference>
<comment type="caution">
    <text evidence="9">The sequence shown here is derived from an EMBL/GenBank/DDBJ whole genome shotgun (WGS) entry which is preliminary data.</text>
</comment>
<feature type="compositionally biased region" description="Polar residues" evidence="7">
    <location>
        <begin position="68"/>
        <end position="83"/>
    </location>
</feature>
<keyword evidence="6" id="KW-0175">Coiled coil</keyword>
<keyword evidence="5" id="KW-0539">Nucleus</keyword>
<dbReference type="InterPro" id="IPR036879">
    <property type="entry name" value="TF_MADSbox_sf"/>
</dbReference>
<sequence length="497" mass="55659">YTHGRKKAEVEPALPTLDVETIERLQQQIQELELQQLQPDSLAEETKTEPNVWDDDPSDVNSFGGKNIESNMMKHQNTGSTKIPSKKIEKTTSRQVTFSKRRMRLFKKASELCVLTGAEMAILVQSPGVQSTSVSPKQPSVTEVNVQYAELEKELERQKRKYEMIQQENIVNGSSTAVVPGPYISSTSALVLEDSCVVERDLSKYAMVQTEMELELEQSQQSSSHEVSVSTEGVEKLKRIVRIKGVKKEALHTTLGKTGSMHNLSDHAGSYVNVVNGSSTMVVPGPYISFASALVLEDSCVVERDLSKYAMGKVKDVKYIPNLWTLFMDEGFSDVKLKYLGGMWVMFEFDKVDTKELVTWNLTFLAHKEMVYASEDESVHSPKKYQPILRLVRRCLVSDEMGKQHSKYPFKIYDISKKQTGGETHEMSSSLSHPPGFTSEEINRESVDPNVVKEGGSILGVLEDMIRVGQSMGYTMDGCVKYFEPAIGTQGADDVHR</sequence>
<dbReference type="GO" id="GO:0045893">
    <property type="term" value="P:positive regulation of DNA-templated transcription"/>
    <property type="evidence" value="ECO:0007669"/>
    <property type="project" value="UniProtKB-ARBA"/>
</dbReference>
<dbReference type="PROSITE" id="PS50066">
    <property type="entry name" value="MADS_BOX_2"/>
    <property type="match status" value="1"/>
</dbReference>
<dbReference type="GO" id="GO:0000978">
    <property type="term" value="F:RNA polymerase II cis-regulatory region sequence-specific DNA binding"/>
    <property type="evidence" value="ECO:0007669"/>
    <property type="project" value="TreeGrafter"/>
</dbReference>
<keyword evidence="3" id="KW-0238">DNA-binding</keyword>
<comment type="subcellular location">
    <subcellularLocation>
        <location evidence="1">Nucleus</location>
    </subcellularLocation>
</comment>
<dbReference type="InterPro" id="IPR002100">
    <property type="entry name" value="TF_MADSbox"/>
</dbReference>
<dbReference type="PANTHER" id="PTHR11945:SF534">
    <property type="entry name" value="MYOCYTE-SPECIFIC ENHANCER FACTOR 2"/>
    <property type="match status" value="1"/>
</dbReference>
<dbReference type="CDD" id="cd00120">
    <property type="entry name" value="MADS"/>
    <property type="match status" value="1"/>
</dbReference>
<evidence type="ECO:0000256" key="1">
    <source>
        <dbReference type="ARBA" id="ARBA00004123"/>
    </source>
</evidence>
<feature type="coiled-coil region" evidence="6">
    <location>
        <begin position="141"/>
        <end position="168"/>
    </location>
</feature>
<evidence type="ECO:0000256" key="3">
    <source>
        <dbReference type="ARBA" id="ARBA00023125"/>
    </source>
</evidence>
<evidence type="ECO:0000256" key="4">
    <source>
        <dbReference type="ARBA" id="ARBA00023163"/>
    </source>
</evidence>
<feature type="domain" description="MADS-box" evidence="8">
    <location>
        <begin position="78"/>
        <end position="126"/>
    </location>
</feature>
<evidence type="ECO:0000256" key="7">
    <source>
        <dbReference type="SAM" id="MobiDB-lite"/>
    </source>
</evidence>
<dbReference type="SUPFAM" id="SSF55455">
    <property type="entry name" value="SRF-like"/>
    <property type="match status" value="1"/>
</dbReference>
<feature type="region of interest" description="Disordered" evidence="7">
    <location>
        <begin position="422"/>
        <end position="441"/>
    </location>
</feature>
<dbReference type="Pfam" id="PF00319">
    <property type="entry name" value="SRF-TF"/>
    <property type="match status" value="1"/>
</dbReference>
<dbReference type="PRINTS" id="PR00404">
    <property type="entry name" value="MADSDOMAIN"/>
</dbReference>
<evidence type="ECO:0000256" key="2">
    <source>
        <dbReference type="ARBA" id="ARBA00023015"/>
    </source>
</evidence>
<keyword evidence="2" id="KW-0805">Transcription regulation</keyword>
<reference evidence="9" key="1">
    <citation type="journal article" date="2019" name="Sci. Rep.">
        <title>Draft genome of Tanacetum cinerariifolium, the natural source of mosquito coil.</title>
        <authorList>
            <person name="Yamashiro T."/>
            <person name="Shiraishi A."/>
            <person name="Satake H."/>
            <person name="Nakayama K."/>
        </authorList>
    </citation>
    <scope>NUCLEOTIDE SEQUENCE</scope>
</reference>
<organism evidence="9">
    <name type="scientific">Tanacetum cinerariifolium</name>
    <name type="common">Dalmatian daisy</name>
    <name type="synonym">Chrysanthemum cinerariifolium</name>
    <dbReference type="NCBI Taxonomy" id="118510"/>
    <lineage>
        <taxon>Eukaryota</taxon>
        <taxon>Viridiplantae</taxon>
        <taxon>Streptophyta</taxon>
        <taxon>Embryophyta</taxon>
        <taxon>Tracheophyta</taxon>
        <taxon>Spermatophyta</taxon>
        <taxon>Magnoliopsida</taxon>
        <taxon>eudicotyledons</taxon>
        <taxon>Gunneridae</taxon>
        <taxon>Pentapetalae</taxon>
        <taxon>asterids</taxon>
        <taxon>campanulids</taxon>
        <taxon>Asterales</taxon>
        <taxon>Asteraceae</taxon>
        <taxon>Asteroideae</taxon>
        <taxon>Anthemideae</taxon>
        <taxon>Anthemidinae</taxon>
        <taxon>Tanacetum</taxon>
    </lineage>
</organism>
<dbReference type="PANTHER" id="PTHR11945">
    <property type="entry name" value="MADS BOX PROTEIN"/>
    <property type="match status" value="1"/>
</dbReference>
<dbReference type="GO" id="GO:0005634">
    <property type="term" value="C:nucleus"/>
    <property type="evidence" value="ECO:0007669"/>
    <property type="project" value="UniProtKB-SubCell"/>
</dbReference>
<feature type="compositionally biased region" description="Polar residues" evidence="7">
    <location>
        <begin position="422"/>
        <end position="432"/>
    </location>
</feature>
<evidence type="ECO:0000313" key="9">
    <source>
        <dbReference type="EMBL" id="GEU85047.1"/>
    </source>
</evidence>
<protein>
    <submittedName>
        <fullName evidence="9">Agamous-like MADS-box protein AGL62</fullName>
    </submittedName>
</protein>
<dbReference type="AlphaFoldDB" id="A0A6L2NHM6"/>